<protein>
    <submittedName>
        <fullName evidence="7">Uncharacterized membrane protein YheB, UPF0754 family</fullName>
    </submittedName>
</protein>
<feature type="transmembrane region" description="Helical" evidence="6">
    <location>
        <begin position="6"/>
        <end position="26"/>
    </location>
</feature>
<comment type="subcellular location">
    <subcellularLocation>
        <location evidence="1">Endomembrane system</location>
    </subcellularLocation>
</comment>
<organism evidence="7 8">
    <name type="scientific">Clostridium collagenovorans DSM 3089</name>
    <dbReference type="NCBI Taxonomy" id="1121306"/>
    <lineage>
        <taxon>Bacteria</taxon>
        <taxon>Bacillati</taxon>
        <taxon>Bacillota</taxon>
        <taxon>Clostridia</taxon>
        <taxon>Eubacteriales</taxon>
        <taxon>Clostridiaceae</taxon>
        <taxon>Clostridium</taxon>
    </lineage>
</organism>
<evidence type="ECO:0000256" key="6">
    <source>
        <dbReference type="SAM" id="Phobius"/>
    </source>
</evidence>
<dbReference type="AlphaFoldDB" id="A0A1M5W7G2"/>
<feature type="transmembrane region" description="Helical" evidence="6">
    <location>
        <begin position="377"/>
        <end position="398"/>
    </location>
</feature>
<keyword evidence="8" id="KW-1185">Reference proteome</keyword>
<reference evidence="7 8" key="1">
    <citation type="submission" date="2016-11" db="EMBL/GenBank/DDBJ databases">
        <authorList>
            <person name="Jaros S."/>
            <person name="Januszkiewicz K."/>
            <person name="Wedrychowicz H."/>
        </authorList>
    </citation>
    <scope>NUCLEOTIDE SEQUENCE [LARGE SCALE GENOMIC DNA]</scope>
    <source>
        <strain evidence="7 8">DSM 3089</strain>
    </source>
</reference>
<evidence type="ECO:0000256" key="4">
    <source>
        <dbReference type="ARBA" id="ARBA00022989"/>
    </source>
</evidence>
<dbReference type="PANTHER" id="PTHR35791:SF1">
    <property type="entry name" value="UPF0754 MEMBRANE PROTEIN YHEB"/>
    <property type="match status" value="1"/>
</dbReference>
<dbReference type="Pfam" id="PF04286">
    <property type="entry name" value="DUF445"/>
    <property type="match status" value="1"/>
</dbReference>
<proteinExistence type="inferred from homology"/>
<accession>A0A1M5W7G2</accession>
<dbReference type="OrthoDB" id="9787430at2"/>
<evidence type="ECO:0000256" key="2">
    <source>
        <dbReference type="ARBA" id="ARBA00008053"/>
    </source>
</evidence>
<evidence type="ECO:0000256" key="3">
    <source>
        <dbReference type="ARBA" id="ARBA00022692"/>
    </source>
</evidence>
<evidence type="ECO:0000256" key="5">
    <source>
        <dbReference type="ARBA" id="ARBA00023136"/>
    </source>
</evidence>
<dbReference type="PANTHER" id="PTHR35791">
    <property type="entry name" value="UPF0754 MEMBRANE PROTEIN YHEB"/>
    <property type="match status" value="1"/>
</dbReference>
<keyword evidence="3 6" id="KW-0812">Transmembrane</keyword>
<comment type="similarity">
    <text evidence="2">Belongs to the UPF0754 family.</text>
</comment>
<evidence type="ECO:0000313" key="7">
    <source>
        <dbReference type="EMBL" id="SHH83124.1"/>
    </source>
</evidence>
<evidence type="ECO:0000256" key="1">
    <source>
        <dbReference type="ARBA" id="ARBA00004308"/>
    </source>
</evidence>
<dbReference type="EMBL" id="FQXP01000005">
    <property type="protein sequence ID" value="SHH83124.1"/>
    <property type="molecule type" value="Genomic_DNA"/>
</dbReference>
<dbReference type="GO" id="GO:0012505">
    <property type="term" value="C:endomembrane system"/>
    <property type="evidence" value="ECO:0007669"/>
    <property type="project" value="UniProtKB-SubCell"/>
</dbReference>
<name>A0A1M5W7G2_9CLOT</name>
<dbReference type="STRING" id="1121306.SAMN02745196_01584"/>
<sequence length="402" mass="45555">MKYLIAAVIGAVIGYLTNYIAIKMIFRPYNEKRIFGVRIPFTPGLIPKERFRIAKSVGKTVGEHLITEDDIVESLCNKEIEESLEKWVNDELEIVIKERKTINDYVDKLNLDLDLRGLLSTQIEKIIIEYLNSEETDKGLKNLIYEEVNKSLSGNKTIDSLIPDNIKLSIKSMIFNKRDIIAEELKKVLGSESTEVKIKKAIDEAISTRLSPMVSMFINSNVIYDYLLPEVNNFLDNDENKKEIAQMINGSLMDRVFETTMDELSVDTIDTLSNFISDKILTVMKDENMANKLKPVVDSIIENIISRPIADIIGDDVEKLKKVSSHLIRNIYNNLVRCKAKAFISKFNISEMVENKINEFDIEFTEKLVLDLANKELSAITWLGGLLGGLIGILSPIIGSIL</sequence>
<dbReference type="InterPro" id="IPR007383">
    <property type="entry name" value="DUF445"/>
</dbReference>
<evidence type="ECO:0000313" key="8">
    <source>
        <dbReference type="Proteomes" id="UP000184526"/>
    </source>
</evidence>
<keyword evidence="5 6" id="KW-0472">Membrane</keyword>
<keyword evidence="4 6" id="KW-1133">Transmembrane helix</keyword>
<dbReference type="Proteomes" id="UP000184526">
    <property type="component" value="Unassembled WGS sequence"/>
</dbReference>
<gene>
    <name evidence="7" type="ORF">SAMN02745196_01584</name>
</gene>